<feature type="compositionally biased region" description="Low complexity" evidence="4">
    <location>
        <begin position="129"/>
        <end position="143"/>
    </location>
</feature>
<dbReference type="Gene3D" id="3.40.50.720">
    <property type="entry name" value="NAD(P)-binding Rossmann-like Domain"/>
    <property type="match status" value="1"/>
</dbReference>
<dbReference type="GO" id="GO:2001069">
    <property type="term" value="F:glycogen binding"/>
    <property type="evidence" value="ECO:0007669"/>
    <property type="project" value="TreeGrafter"/>
</dbReference>
<evidence type="ECO:0000313" key="6">
    <source>
        <dbReference type="EMBL" id="KAF5904026.1"/>
    </source>
</evidence>
<dbReference type="InterPro" id="IPR015878">
    <property type="entry name" value="Ado_hCys_hydrolase_NAD-bd"/>
</dbReference>
<feature type="domain" description="CBM21" evidence="5">
    <location>
        <begin position="216"/>
        <end position="324"/>
    </location>
</feature>
<dbReference type="OrthoDB" id="1881at2759"/>
<keyword evidence="3" id="KW-0520">NAD</keyword>
<dbReference type="Proteomes" id="UP000727407">
    <property type="component" value="Unassembled WGS sequence"/>
</dbReference>
<dbReference type="InterPro" id="IPR038175">
    <property type="entry name" value="CBM21_dom_sf"/>
</dbReference>
<keyword evidence="2" id="KW-0554">One-carbon metabolism</keyword>
<evidence type="ECO:0000256" key="3">
    <source>
        <dbReference type="ARBA" id="ARBA00023027"/>
    </source>
</evidence>
<dbReference type="Pfam" id="PF03370">
    <property type="entry name" value="CBM_21"/>
    <property type="match status" value="1"/>
</dbReference>
<gene>
    <name evidence="6" type="ORF">DAT39_006264</name>
</gene>
<dbReference type="InterPro" id="IPR050782">
    <property type="entry name" value="PP1_regulatory_subunit_3"/>
</dbReference>
<evidence type="ECO:0000259" key="5">
    <source>
        <dbReference type="PROSITE" id="PS51159"/>
    </source>
</evidence>
<dbReference type="Pfam" id="PF00670">
    <property type="entry name" value="AdoHcyase_NAD"/>
    <property type="match status" value="1"/>
</dbReference>
<sequence length="475" mass="53187">ASLMTPELTWHHVRTHVDHIVWPDGKIVVLLAEGRPVNLSSSAVPVFVLSITETTQVLALIELFNAPDGHYKQDIYSFPKKMDGPFSLMEPVVGELQGLNIGSSNLLALPEPCPWDSDDEDLGTGGIKPKSSPIPRSRNSSFSSDDDSDLQPPPSSSRRVSFADAFGLNLVSVKKFDTWSMCDLVDPLEVDLKVVKEYFLKLFFALPLTLEELIYRVNEEKVVLESLELLPGTTTLKGTVRVMNLCFDKLVYIRTSLDCWSSHFDLLAEYVPESSDGVTDCFSFKLTLVPPFGEQGARVDFCIRYETPSGVFWTNNRGQNFVLFCHEKAKEQDENDKLKPKSCLKTSRHSSITSITSNTEEVPEIILNCGIVALTETQEEHIKLKEENSTLCNKRSKRKAARMAKVQQHFAQRDENEFQQTDKDTDEVDLSVPAIDEATLNLSTPQANVTSLPAEPRTTEEQNSTEGSMDVHRNQ</sequence>
<evidence type="ECO:0000313" key="7">
    <source>
        <dbReference type="Proteomes" id="UP000727407"/>
    </source>
</evidence>
<reference evidence="6" key="1">
    <citation type="submission" date="2020-07" db="EMBL/GenBank/DDBJ databases">
        <title>Clarias magur genome sequencing, assembly and annotation.</title>
        <authorList>
            <person name="Kushwaha B."/>
            <person name="Kumar R."/>
            <person name="Das P."/>
            <person name="Joshi C.G."/>
            <person name="Kumar D."/>
            <person name="Nagpure N.S."/>
            <person name="Pandey M."/>
            <person name="Agarwal S."/>
            <person name="Srivastava S."/>
            <person name="Singh M."/>
            <person name="Sahoo L."/>
            <person name="Jayasankar P."/>
            <person name="Meher P.K."/>
            <person name="Koringa P.G."/>
            <person name="Iquebal M.A."/>
            <person name="Das S.P."/>
            <person name="Bit A."/>
            <person name="Patnaik S."/>
            <person name="Patel N."/>
            <person name="Shah T.M."/>
            <person name="Hinsu A."/>
            <person name="Jena J.K."/>
        </authorList>
    </citation>
    <scope>NUCLEOTIDE SEQUENCE</scope>
    <source>
        <strain evidence="6">CIFAMagur01</strain>
        <tissue evidence="6">Testis</tissue>
    </source>
</reference>
<protein>
    <submittedName>
        <fullName evidence="6">Protein phosphatase 1 regulatory subunit 3A</fullName>
    </submittedName>
</protein>
<dbReference type="PROSITE" id="PS51159">
    <property type="entry name" value="CBM21"/>
    <property type="match status" value="1"/>
</dbReference>
<evidence type="ECO:0000256" key="4">
    <source>
        <dbReference type="SAM" id="MobiDB-lite"/>
    </source>
</evidence>
<feature type="compositionally biased region" description="Polar residues" evidence="4">
    <location>
        <begin position="440"/>
        <end position="451"/>
    </location>
</feature>
<organism evidence="6 7">
    <name type="scientific">Clarias magur</name>
    <name type="common">Asian catfish</name>
    <name type="synonym">Macropteronotus magur</name>
    <dbReference type="NCBI Taxonomy" id="1594786"/>
    <lineage>
        <taxon>Eukaryota</taxon>
        <taxon>Metazoa</taxon>
        <taxon>Chordata</taxon>
        <taxon>Craniata</taxon>
        <taxon>Vertebrata</taxon>
        <taxon>Euteleostomi</taxon>
        <taxon>Actinopterygii</taxon>
        <taxon>Neopterygii</taxon>
        <taxon>Teleostei</taxon>
        <taxon>Ostariophysi</taxon>
        <taxon>Siluriformes</taxon>
        <taxon>Clariidae</taxon>
        <taxon>Clarias</taxon>
    </lineage>
</organism>
<dbReference type="GO" id="GO:0000164">
    <property type="term" value="C:protein phosphatase type 1 complex"/>
    <property type="evidence" value="ECO:0007669"/>
    <property type="project" value="TreeGrafter"/>
</dbReference>
<dbReference type="Gene3D" id="3.40.50.1480">
    <property type="entry name" value="Adenosylhomocysteinase-like"/>
    <property type="match status" value="1"/>
</dbReference>
<feature type="region of interest" description="Disordered" evidence="4">
    <location>
        <begin position="406"/>
        <end position="475"/>
    </location>
</feature>
<feature type="non-terminal residue" evidence="6">
    <location>
        <position position="1"/>
    </location>
</feature>
<comment type="cofactor">
    <cofactor evidence="1">
        <name>NAD(+)</name>
        <dbReference type="ChEBI" id="CHEBI:57540"/>
    </cofactor>
</comment>
<proteinExistence type="predicted"/>
<dbReference type="Gene3D" id="2.60.40.2440">
    <property type="entry name" value="Carbohydrate binding type-21 domain"/>
    <property type="match status" value="1"/>
</dbReference>
<comment type="caution">
    <text evidence="6">The sequence shown here is derived from an EMBL/GenBank/DDBJ whole genome shotgun (WGS) entry which is preliminary data.</text>
</comment>
<dbReference type="PANTHER" id="PTHR12307">
    <property type="entry name" value="PROTEIN PHOSPHATASE 1 REGULATORY SUBUNIT"/>
    <property type="match status" value="1"/>
</dbReference>
<dbReference type="AlphaFoldDB" id="A0A8J4UD68"/>
<dbReference type="InterPro" id="IPR005036">
    <property type="entry name" value="CBM21_dom"/>
</dbReference>
<feature type="region of interest" description="Disordered" evidence="4">
    <location>
        <begin position="118"/>
        <end position="158"/>
    </location>
</feature>
<dbReference type="EMBL" id="QNUK01000064">
    <property type="protein sequence ID" value="KAF5904026.1"/>
    <property type="molecule type" value="Genomic_DNA"/>
</dbReference>
<dbReference type="PANTHER" id="PTHR12307:SF2">
    <property type="entry name" value="PROTEIN PHOSPHATASE 1 REGULATORY SUBUNIT 3A"/>
    <property type="match status" value="1"/>
</dbReference>
<accession>A0A8J4UD68</accession>
<evidence type="ECO:0000256" key="1">
    <source>
        <dbReference type="ARBA" id="ARBA00001911"/>
    </source>
</evidence>
<dbReference type="InterPro" id="IPR042172">
    <property type="entry name" value="Adenosylhomocyst_ase-like_sf"/>
</dbReference>
<dbReference type="InterPro" id="IPR000043">
    <property type="entry name" value="Adenosylhomocysteinase-like"/>
</dbReference>
<name>A0A8J4UD68_CLAMG</name>
<feature type="non-terminal residue" evidence="6">
    <location>
        <position position="475"/>
    </location>
</feature>
<dbReference type="Pfam" id="PF05221">
    <property type="entry name" value="AdoHcyase"/>
    <property type="match status" value="1"/>
</dbReference>
<dbReference type="GO" id="GO:0008157">
    <property type="term" value="F:protein phosphatase 1 binding"/>
    <property type="evidence" value="ECO:0007669"/>
    <property type="project" value="TreeGrafter"/>
</dbReference>
<keyword evidence="7" id="KW-1185">Reference proteome</keyword>
<dbReference type="GO" id="GO:0006730">
    <property type="term" value="P:one-carbon metabolic process"/>
    <property type="evidence" value="ECO:0007669"/>
    <property type="project" value="UniProtKB-KW"/>
</dbReference>
<evidence type="ECO:0000256" key="2">
    <source>
        <dbReference type="ARBA" id="ARBA00022563"/>
    </source>
</evidence>
<dbReference type="CDD" id="cd22255">
    <property type="entry name" value="PBD_PPP1R3A"/>
    <property type="match status" value="1"/>
</dbReference>
<dbReference type="GO" id="GO:0005979">
    <property type="term" value="P:regulation of glycogen biosynthetic process"/>
    <property type="evidence" value="ECO:0007669"/>
    <property type="project" value="TreeGrafter"/>
</dbReference>
<feature type="compositionally biased region" description="Basic and acidic residues" evidence="4">
    <location>
        <begin position="411"/>
        <end position="423"/>
    </location>
</feature>